<dbReference type="Pfam" id="PF02321">
    <property type="entry name" value="OEP"/>
    <property type="match status" value="2"/>
</dbReference>
<comment type="similarity">
    <text evidence="1">Belongs to the outer membrane factor (OMF) (TC 1.B.17) family.</text>
</comment>
<dbReference type="Gene3D" id="1.20.1600.10">
    <property type="entry name" value="Outer membrane efflux proteins (OEP)"/>
    <property type="match status" value="1"/>
</dbReference>
<name>A0A6I4I6T4_9SPHI</name>
<dbReference type="RefSeq" id="WP_157540571.1">
    <property type="nucleotide sequence ID" value="NZ_WQLA01000002.1"/>
</dbReference>
<feature type="chain" id="PRO_5026085882" description="TolC family protein" evidence="3">
    <location>
        <begin position="26"/>
        <end position="424"/>
    </location>
</feature>
<keyword evidence="5" id="KW-1185">Reference proteome</keyword>
<keyword evidence="3" id="KW-0732">Signal</keyword>
<evidence type="ECO:0000313" key="4">
    <source>
        <dbReference type="EMBL" id="MVN90801.1"/>
    </source>
</evidence>
<accession>A0A6I4I6T4</accession>
<protein>
    <recommendedName>
        <fullName evidence="6">TolC family protein</fullName>
    </recommendedName>
</protein>
<evidence type="ECO:0000256" key="2">
    <source>
        <dbReference type="SAM" id="Coils"/>
    </source>
</evidence>
<comment type="caution">
    <text evidence="4">The sequence shown here is derived from an EMBL/GenBank/DDBJ whole genome shotgun (WGS) entry which is preliminary data.</text>
</comment>
<feature type="signal peptide" evidence="3">
    <location>
        <begin position="1"/>
        <end position="25"/>
    </location>
</feature>
<dbReference type="PANTHER" id="PTHR30203">
    <property type="entry name" value="OUTER MEMBRANE CATION EFFLUX PROTEIN"/>
    <property type="match status" value="1"/>
</dbReference>
<evidence type="ECO:0008006" key="6">
    <source>
        <dbReference type="Google" id="ProtNLM"/>
    </source>
</evidence>
<evidence type="ECO:0000256" key="3">
    <source>
        <dbReference type="SAM" id="SignalP"/>
    </source>
</evidence>
<feature type="coiled-coil region" evidence="2">
    <location>
        <begin position="184"/>
        <end position="218"/>
    </location>
</feature>
<dbReference type="PANTHER" id="PTHR30203:SF23">
    <property type="entry name" value="OUTER MEMBRANE EFFLUX PROTEIN"/>
    <property type="match status" value="1"/>
</dbReference>
<gene>
    <name evidence="4" type="ORF">GO816_06660</name>
</gene>
<keyword evidence="2" id="KW-0175">Coiled coil</keyword>
<evidence type="ECO:0000256" key="1">
    <source>
        <dbReference type="ARBA" id="ARBA00007613"/>
    </source>
</evidence>
<dbReference type="OrthoDB" id="9791261at2"/>
<sequence length="424" mass="47571">MFNISKGVKLLFIPLITFFAGHANAQTDSLRLSFKDAEKLFLQNNLSLLAQKYNVDAAQALVQQARLWDNPVLSTDQNVVDNSGKFFDHRNGSGQVFVQLTQLIQTAGKRGKQIKVAEDGTRIQQAAFDDLLRNLRYNLQLDFAEAANLIAQRKVYATEIKSATGLVNATDKAYQAGNTSLKDLVRLKALLFNLQNELVDNERQLNDLQAELKTLLGVKEDQAILPLISPPHESTTLNPVALAEQAKTSRADYLVNQYTLDQNNSNLKLQQALAKPDITIGTSFDQNSSYTRNVIGLQISAPLPFFNRNQGNIKSAKLAAQSQEFVVKNSELQVKNEVYNAVQQYNLSQQLLGKTESDFYDKYDQIFAAMMKSFQQRQISLPEFIDFFDSYKETKIKILQLQMNLQRSIADLNYAVGSTVIAAQ</sequence>
<organism evidence="4 5">
    <name type="scientific">Mucilaginibacter aquatilis</name>
    <dbReference type="NCBI Taxonomy" id="1517760"/>
    <lineage>
        <taxon>Bacteria</taxon>
        <taxon>Pseudomonadati</taxon>
        <taxon>Bacteroidota</taxon>
        <taxon>Sphingobacteriia</taxon>
        <taxon>Sphingobacteriales</taxon>
        <taxon>Sphingobacteriaceae</taxon>
        <taxon>Mucilaginibacter</taxon>
    </lineage>
</organism>
<dbReference type="SUPFAM" id="SSF56954">
    <property type="entry name" value="Outer membrane efflux proteins (OEP)"/>
    <property type="match status" value="1"/>
</dbReference>
<proteinExistence type="inferred from homology"/>
<dbReference type="GO" id="GO:0015562">
    <property type="term" value="F:efflux transmembrane transporter activity"/>
    <property type="evidence" value="ECO:0007669"/>
    <property type="project" value="InterPro"/>
</dbReference>
<dbReference type="AlphaFoldDB" id="A0A6I4I6T4"/>
<dbReference type="EMBL" id="WQLA01000002">
    <property type="protein sequence ID" value="MVN90801.1"/>
    <property type="molecule type" value="Genomic_DNA"/>
</dbReference>
<dbReference type="InterPro" id="IPR003423">
    <property type="entry name" value="OMP_efflux"/>
</dbReference>
<dbReference type="InterPro" id="IPR010131">
    <property type="entry name" value="MdtP/NodT-like"/>
</dbReference>
<evidence type="ECO:0000313" key="5">
    <source>
        <dbReference type="Proteomes" id="UP000434850"/>
    </source>
</evidence>
<dbReference type="Proteomes" id="UP000434850">
    <property type="component" value="Unassembled WGS sequence"/>
</dbReference>
<reference evidence="4 5" key="1">
    <citation type="submission" date="2019-12" db="EMBL/GenBank/DDBJ databases">
        <title>Mucilaginibacter sp. HME9299 genome sequencing and assembly.</title>
        <authorList>
            <person name="Kang H."/>
            <person name="Kim H."/>
            <person name="Joh K."/>
        </authorList>
    </citation>
    <scope>NUCLEOTIDE SEQUENCE [LARGE SCALE GENOMIC DNA]</scope>
    <source>
        <strain evidence="4 5">HME9299</strain>
    </source>
</reference>